<feature type="region of interest" description="Disordered" evidence="1">
    <location>
        <begin position="1"/>
        <end position="27"/>
    </location>
</feature>
<sequence>MGQHKYNPTAIAAANGELPPKPKKFGKRESERLIKQMICAEMYNRTGMAPSPNGGIVVRNPEKEEV</sequence>
<dbReference type="EMBL" id="BK016270">
    <property type="protein sequence ID" value="DAG06419.1"/>
    <property type="molecule type" value="Genomic_DNA"/>
</dbReference>
<reference evidence="2" key="1">
    <citation type="journal article" date="2021" name="Proc. Natl. Acad. Sci. U.S.A.">
        <title>A Catalog of Tens of Thousands of Viruses from Human Metagenomes Reveals Hidden Associations with Chronic Diseases.</title>
        <authorList>
            <person name="Tisza M.J."/>
            <person name="Buck C.B."/>
        </authorList>
    </citation>
    <scope>NUCLEOTIDE SEQUENCE</scope>
    <source>
        <strain evidence="2">Cthu813</strain>
    </source>
</reference>
<accession>A0A8S5VII9</accession>
<organism evidence="2">
    <name type="scientific">Siphoviridae sp. cthu813</name>
    <dbReference type="NCBI Taxonomy" id="2825618"/>
    <lineage>
        <taxon>Viruses</taxon>
        <taxon>Duplodnaviria</taxon>
        <taxon>Heunggongvirae</taxon>
        <taxon>Uroviricota</taxon>
        <taxon>Caudoviricetes</taxon>
    </lineage>
</organism>
<evidence type="ECO:0000313" key="2">
    <source>
        <dbReference type="EMBL" id="DAG06419.1"/>
    </source>
</evidence>
<evidence type="ECO:0000256" key="1">
    <source>
        <dbReference type="SAM" id="MobiDB-lite"/>
    </source>
</evidence>
<protein>
    <submittedName>
        <fullName evidence="2">Uncharacterized protein</fullName>
    </submittedName>
</protein>
<feature type="region of interest" description="Disordered" evidence="1">
    <location>
        <begin position="45"/>
        <end position="66"/>
    </location>
</feature>
<name>A0A8S5VII9_9CAUD</name>
<proteinExistence type="predicted"/>